<keyword evidence="4" id="KW-0804">Transcription</keyword>
<dbReference type="EMBL" id="FNEI01000006">
    <property type="protein sequence ID" value="SDI99040.1"/>
    <property type="molecule type" value="Genomic_DNA"/>
</dbReference>
<dbReference type="SUPFAM" id="SSF52172">
    <property type="entry name" value="CheY-like"/>
    <property type="match status" value="1"/>
</dbReference>
<dbReference type="GO" id="GO:0006355">
    <property type="term" value="P:regulation of DNA-templated transcription"/>
    <property type="evidence" value="ECO:0007669"/>
    <property type="project" value="InterPro"/>
</dbReference>
<evidence type="ECO:0000256" key="2">
    <source>
        <dbReference type="ARBA" id="ARBA00023015"/>
    </source>
</evidence>
<dbReference type="PROSITE" id="PS50043">
    <property type="entry name" value="HTH_LUXR_2"/>
    <property type="match status" value="1"/>
</dbReference>
<dbReference type="STRING" id="1045773.SAMN05216555_10645"/>
<keyword evidence="2" id="KW-0805">Transcription regulation</keyword>
<organism evidence="5 6">
    <name type="scientific">Arthrobacter cupressi</name>
    <dbReference type="NCBI Taxonomy" id="1045773"/>
    <lineage>
        <taxon>Bacteria</taxon>
        <taxon>Bacillati</taxon>
        <taxon>Actinomycetota</taxon>
        <taxon>Actinomycetes</taxon>
        <taxon>Micrococcales</taxon>
        <taxon>Micrococcaceae</taxon>
        <taxon>Arthrobacter</taxon>
    </lineage>
</organism>
<evidence type="ECO:0000313" key="5">
    <source>
        <dbReference type="EMBL" id="SDI99040.1"/>
    </source>
</evidence>
<evidence type="ECO:0000256" key="4">
    <source>
        <dbReference type="ARBA" id="ARBA00023163"/>
    </source>
</evidence>
<dbReference type="Gene3D" id="3.40.50.2300">
    <property type="match status" value="1"/>
</dbReference>
<dbReference type="PROSITE" id="PS50110">
    <property type="entry name" value="RESPONSE_REGULATORY"/>
    <property type="match status" value="1"/>
</dbReference>
<dbReference type="Pfam" id="PF00196">
    <property type="entry name" value="GerE"/>
    <property type="match status" value="1"/>
</dbReference>
<gene>
    <name evidence="5" type="ORF">SAMN05216555_10645</name>
</gene>
<evidence type="ECO:0000313" key="6">
    <source>
        <dbReference type="Proteomes" id="UP000182130"/>
    </source>
</evidence>
<dbReference type="Proteomes" id="UP000182130">
    <property type="component" value="Unassembled WGS sequence"/>
</dbReference>
<dbReference type="RefSeq" id="WP_074588746.1">
    <property type="nucleotide sequence ID" value="NZ_FNEI01000006.1"/>
</dbReference>
<proteinExistence type="predicted"/>
<dbReference type="SMART" id="SM00448">
    <property type="entry name" value="REC"/>
    <property type="match status" value="1"/>
</dbReference>
<keyword evidence="1" id="KW-0597">Phosphoprotein</keyword>
<keyword evidence="6" id="KW-1185">Reference proteome</keyword>
<dbReference type="CDD" id="cd17535">
    <property type="entry name" value="REC_NarL-like"/>
    <property type="match status" value="1"/>
</dbReference>
<dbReference type="SMART" id="SM00421">
    <property type="entry name" value="HTH_LUXR"/>
    <property type="match status" value="1"/>
</dbReference>
<reference evidence="6" key="1">
    <citation type="submission" date="2016-10" db="EMBL/GenBank/DDBJ databases">
        <authorList>
            <person name="Varghese N."/>
            <person name="Submissions S."/>
        </authorList>
    </citation>
    <scope>NUCLEOTIDE SEQUENCE [LARGE SCALE GENOMIC DNA]</scope>
    <source>
        <strain evidence="6">CGMCC 1.10783</strain>
    </source>
</reference>
<protein>
    <submittedName>
        <fullName evidence="5">DNA-binding response regulator, NarL/FixJ family, contains REC and HTH domains</fullName>
    </submittedName>
</protein>
<dbReference type="OrthoDB" id="9808843at2"/>
<accession>A0A1G8Q4N6</accession>
<dbReference type="PRINTS" id="PR00038">
    <property type="entry name" value="HTHLUXR"/>
</dbReference>
<sequence length="218" mass="22748">MADIRVLLVDDHPVVRAGLRAMLADFDGVTVVAEAADGGAALAELFRLHTLGEPVDLVLMDLQMGAGMDGATATGRIKAGDAGTPPPPVLILTTYDTDADILAAVEAGAAGYMLKDAPPEQIRQAVLSAAAGQTALAPGVAARLMGHIRNPVTALSPRELQILELLATGLGNRAIARQLFISEATVKTHLVHIYAKLGVDNRTAAIAVARQRRIIRDS</sequence>
<dbReference type="GO" id="GO:0003677">
    <property type="term" value="F:DNA binding"/>
    <property type="evidence" value="ECO:0007669"/>
    <property type="project" value="UniProtKB-KW"/>
</dbReference>
<dbReference type="InterPro" id="IPR011006">
    <property type="entry name" value="CheY-like_superfamily"/>
</dbReference>
<dbReference type="AlphaFoldDB" id="A0A1G8Q4N6"/>
<dbReference type="PANTHER" id="PTHR43214:SF24">
    <property type="entry name" value="TRANSCRIPTIONAL REGULATORY PROTEIN NARL-RELATED"/>
    <property type="match status" value="1"/>
</dbReference>
<dbReference type="GO" id="GO:0000160">
    <property type="term" value="P:phosphorelay signal transduction system"/>
    <property type="evidence" value="ECO:0007669"/>
    <property type="project" value="InterPro"/>
</dbReference>
<name>A0A1G8Q4N6_9MICC</name>
<dbReference type="PANTHER" id="PTHR43214">
    <property type="entry name" value="TWO-COMPONENT RESPONSE REGULATOR"/>
    <property type="match status" value="1"/>
</dbReference>
<dbReference type="InterPro" id="IPR058245">
    <property type="entry name" value="NreC/VraR/RcsB-like_REC"/>
</dbReference>
<dbReference type="InterPro" id="IPR039420">
    <property type="entry name" value="WalR-like"/>
</dbReference>
<dbReference type="InterPro" id="IPR001789">
    <property type="entry name" value="Sig_transdc_resp-reg_receiver"/>
</dbReference>
<dbReference type="InterPro" id="IPR000792">
    <property type="entry name" value="Tscrpt_reg_LuxR_C"/>
</dbReference>
<dbReference type="CDD" id="cd06170">
    <property type="entry name" value="LuxR_C_like"/>
    <property type="match status" value="1"/>
</dbReference>
<evidence type="ECO:0000256" key="3">
    <source>
        <dbReference type="ARBA" id="ARBA00023125"/>
    </source>
</evidence>
<dbReference type="Pfam" id="PF00072">
    <property type="entry name" value="Response_reg"/>
    <property type="match status" value="1"/>
</dbReference>
<keyword evidence="3 5" id="KW-0238">DNA-binding</keyword>
<dbReference type="PROSITE" id="PS00622">
    <property type="entry name" value="HTH_LUXR_1"/>
    <property type="match status" value="1"/>
</dbReference>
<evidence type="ECO:0000256" key="1">
    <source>
        <dbReference type="ARBA" id="ARBA00022553"/>
    </source>
</evidence>